<sequence>MGVDGKAIPSVDGEAIPGVDDEQQAGFEIFGAKSSIVFFLVGGNLLGRKVAKDKEKKRRVLNYIIF</sequence>
<dbReference type="EMBL" id="CAUOFW020007314">
    <property type="protein sequence ID" value="CAK9178779.1"/>
    <property type="molecule type" value="Genomic_DNA"/>
</dbReference>
<keyword evidence="1" id="KW-0812">Transmembrane</keyword>
<keyword evidence="1" id="KW-1133">Transmembrane helix</keyword>
<accession>A0ABC8UAJ4</accession>
<evidence type="ECO:0000256" key="1">
    <source>
        <dbReference type="SAM" id="Phobius"/>
    </source>
</evidence>
<dbReference type="AlphaFoldDB" id="A0ABC8UAJ4"/>
<keyword evidence="3" id="KW-1185">Reference proteome</keyword>
<dbReference type="Proteomes" id="UP001642360">
    <property type="component" value="Unassembled WGS sequence"/>
</dbReference>
<feature type="transmembrane region" description="Helical" evidence="1">
    <location>
        <begin position="29"/>
        <end position="47"/>
    </location>
</feature>
<evidence type="ECO:0000313" key="2">
    <source>
        <dbReference type="EMBL" id="CAK9178779.1"/>
    </source>
</evidence>
<evidence type="ECO:0000313" key="3">
    <source>
        <dbReference type="Proteomes" id="UP001642360"/>
    </source>
</evidence>
<proteinExistence type="predicted"/>
<reference evidence="2 3" key="1">
    <citation type="submission" date="2024-02" db="EMBL/GenBank/DDBJ databases">
        <authorList>
            <person name="Vignale AGUSTIN F."/>
            <person name="Sosa J E."/>
            <person name="Modenutti C."/>
        </authorList>
    </citation>
    <scope>NUCLEOTIDE SEQUENCE [LARGE SCALE GENOMIC DNA]</scope>
</reference>
<protein>
    <submittedName>
        <fullName evidence="2">Uncharacterized protein</fullName>
    </submittedName>
</protein>
<comment type="caution">
    <text evidence="2">The sequence shown here is derived from an EMBL/GenBank/DDBJ whole genome shotgun (WGS) entry which is preliminary data.</text>
</comment>
<name>A0ABC8UAJ4_9AQUA</name>
<gene>
    <name evidence="2" type="ORF">ILEXP_LOCUS48706</name>
</gene>
<keyword evidence="1" id="KW-0472">Membrane</keyword>
<organism evidence="2 3">
    <name type="scientific">Ilex paraguariensis</name>
    <name type="common">yerba mate</name>
    <dbReference type="NCBI Taxonomy" id="185542"/>
    <lineage>
        <taxon>Eukaryota</taxon>
        <taxon>Viridiplantae</taxon>
        <taxon>Streptophyta</taxon>
        <taxon>Embryophyta</taxon>
        <taxon>Tracheophyta</taxon>
        <taxon>Spermatophyta</taxon>
        <taxon>Magnoliopsida</taxon>
        <taxon>eudicotyledons</taxon>
        <taxon>Gunneridae</taxon>
        <taxon>Pentapetalae</taxon>
        <taxon>asterids</taxon>
        <taxon>campanulids</taxon>
        <taxon>Aquifoliales</taxon>
        <taxon>Aquifoliaceae</taxon>
        <taxon>Ilex</taxon>
    </lineage>
</organism>